<sequence length="314" mass="35552">MKQFVTRYFLLFVLLLAVVIAFAMKATIFQNPKPPPSQPATLQLDFGWNAEEGAYWAGNLLEVNTYRLEQAYKGVLNAGEATLVFTVESILPNTLSPADNDENAILTLKSNLTRRFGRGTSDGSFVTSVLTPVHNPIFPNTLVVNTSKQLWEGYGHQQLTYRDNAYQVQTQPSDTKEADQPQSLVKTRLEDELWNRIRLEPDKLPTGEIQLIPGTAITQLRNIPLKTLPAKATLADYEGVLYPGKFLKSYILEYPTDDRTMVFVFEGKFPHKIVGWEEEYRTQDNLLTSRAVLVNTVQTDKQNRKVRSDSTLHN</sequence>
<evidence type="ECO:0000313" key="1">
    <source>
        <dbReference type="EMBL" id="MBD2699770.1"/>
    </source>
</evidence>
<name>A0A926Y0M5_9BACT</name>
<protein>
    <submittedName>
        <fullName evidence="1">Uncharacterized protein</fullName>
    </submittedName>
</protein>
<comment type="caution">
    <text evidence="1">The sequence shown here is derived from an EMBL/GenBank/DDBJ whole genome shotgun (WGS) entry which is preliminary data.</text>
</comment>
<dbReference type="EMBL" id="JACWZY010000002">
    <property type="protein sequence ID" value="MBD2699770.1"/>
    <property type="molecule type" value="Genomic_DNA"/>
</dbReference>
<dbReference type="RefSeq" id="WP_190885616.1">
    <property type="nucleotide sequence ID" value="NZ_JACWZY010000002.1"/>
</dbReference>
<gene>
    <name evidence="1" type="ORF">IC229_03920</name>
</gene>
<dbReference type="AlphaFoldDB" id="A0A926Y0M5"/>
<accession>A0A926Y0M5</accession>
<reference evidence="1" key="1">
    <citation type="submission" date="2020-09" db="EMBL/GenBank/DDBJ databases">
        <authorList>
            <person name="Kim M.K."/>
        </authorList>
    </citation>
    <scope>NUCLEOTIDE SEQUENCE</scope>
    <source>
        <strain evidence="1">BT702</strain>
    </source>
</reference>
<evidence type="ECO:0000313" key="2">
    <source>
        <dbReference type="Proteomes" id="UP000598820"/>
    </source>
</evidence>
<keyword evidence="2" id="KW-1185">Reference proteome</keyword>
<organism evidence="1 2">
    <name type="scientific">Spirosoma profusum</name>
    <dbReference type="NCBI Taxonomy" id="2771354"/>
    <lineage>
        <taxon>Bacteria</taxon>
        <taxon>Pseudomonadati</taxon>
        <taxon>Bacteroidota</taxon>
        <taxon>Cytophagia</taxon>
        <taxon>Cytophagales</taxon>
        <taxon>Cytophagaceae</taxon>
        <taxon>Spirosoma</taxon>
    </lineage>
</organism>
<dbReference type="Proteomes" id="UP000598820">
    <property type="component" value="Unassembled WGS sequence"/>
</dbReference>
<proteinExistence type="predicted"/>